<name>A0A517PBZ1_9PLAN</name>
<evidence type="ECO:0000313" key="3">
    <source>
        <dbReference type="EMBL" id="QDT16903.1"/>
    </source>
</evidence>
<dbReference type="AlphaFoldDB" id="A0A517PBZ1"/>
<dbReference type="PROSITE" id="PS51257">
    <property type="entry name" value="PROKAR_LIPOPROTEIN"/>
    <property type="match status" value="1"/>
</dbReference>
<dbReference type="Proteomes" id="UP000318741">
    <property type="component" value="Chromosome"/>
</dbReference>
<feature type="region of interest" description="Disordered" evidence="1">
    <location>
        <begin position="76"/>
        <end position="98"/>
    </location>
</feature>
<gene>
    <name evidence="3" type="ORF">CA12_30110</name>
</gene>
<organism evidence="3 4">
    <name type="scientific">Alienimonas californiensis</name>
    <dbReference type="NCBI Taxonomy" id="2527989"/>
    <lineage>
        <taxon>Bacteria</taxon>
        <taxon>Pseudomonadati</taxon>
        <taxon>Planctomycetota</taxon>
        <taxon>Planctomycetia</taxon>
        <taxon>Planctomycetales</taxon>
        <taxon>Planctomycetaceae</taxon>
        <taxon>Alienimonas</taxon>
    </lineage>
</organism>
<dbReference type="Gene3D" id="2.60.120.430">
    <property type="entry name" value="Galactose-binding lectin"/>
    <property type="match status" value="1"/>
</dbReference>
<dbReference type="OrthoDB" id="247580at2"/>
<proteinExistence type="predicted"/>
<sequence precursor="true">MFGVRPFVPFAAALVVSCAPVLAADPPPDPPPADGAVPPEIRAYTLPNLTLHTDLSPELAAAEGARAAANAEAVRRLLKTEPDRPRRPQRGIPARPFPGVTIAGDPVRLFAWDQGEPWENLPLPWQAGAARATPGGTALLPAARVMNGVLVAQQDSPDRTEWYGPAAGGMAGRGAVAALLATDYGVTASSWLRDGLAEVGRYRTTGGGRVCVVKREYDYLRHTAAHPDERPHAAEIADFAAGPPALNEDFAPYGLDPATSVPFRWAFTHMMLHNPNYAARFRDALPGLLSGMGSAEATLAASQSPSQPVQQVVVQSVGSGPGGATLLRPAPPPAPEVAESLADAVEDRYDAAFGRDAPRIAFEFDHFLDTFEQGADPALTAWDWSVAAAPIPPGRGNWTGGEVIARRGWQPTGLAVVEGQRLRVRTWGHWIVGPDAPVPHFDADPAPADPAGPPAAAYAPCDADGLADSRGVLVAAVFDPVGLSFSEEIELGAEGEFVAPTDGHLAVRCRDRWGQLHDNAGSVVVSFWRAD</sequence>
<evidence type="ECO:0000256" key="2">
    <source>
        <dbReference type="SAM" id="SignalP"/>
    </source>
</evidence>
<protein>
    <submittedName>
        <fullName evidence="3">Uncharacterized protein</fullName>
    </submittedName>
</protein>
<feature type="chain" id="PRO_5021897491" evidence="2">
    <location>
        <begin position="24"/>
        <end position="531"/>
    </location>
</feature>
<reference evidence="3 4" key="1">
    <citation type="submission" date="2019-02" db="EMBL/GenBank/DDBJ databases">
        <title>Deep-cultivation of Planctomycetes and their phenomic and genomic characterization uncovers novel biology.</title>
        <authorList>
            <person name="Wiegand S."/>
            <person name="Jogler M."/>
            <person name="Boedeker C."/>
            <person name="Pinto D."/>
            <person name="Vollmers J."/>
            <person name="Rivas-Marin E."/>
            <person name="Kohn T."/>
            <person name="Peeters S.H."/>
            <person name="Heuer A."/>
            <person name="Rast P."/>
            <person name="Oberbeckmann S."/>
            <person name="Bunk B."/>
            <person name="Jeske O."/>
            <person name="Meyerdierks A."/>
            <person name="Storesund J.E."/>
            <person name="Kallscheuer N."/>
            <person name="Luecker S."/>
            <person name="Lage O.M."/>
            <person name="Pohl T."/>
            <person name="Merkel B.J."/>
            <person name="Hornburger P."/>
            <person name="Mueller R.-W."/>
            <person name="Bruemmer F."/>
            <person name="Labrenz M."/>
            <person name="Spormann A.M."/>
            <person name="Op den Camp H."/>
            <person name="Overmann J."/>
            <person name="Amann R."/>
            <person name="Jetten M.S.M."/>
            <person name="Mascher T."/>
            <person name="Medema M.H."/>
            <person name="Devos D.P."/>
            <person name="Kaster A.-K."/>
            <person name="Ovreas L."/>
            <person name="Rohde M."/>
            <person name="Galperin M.Y."/>
            <person name="Jogler C."/>
        </authorList>
    </citation>
    <scope>NUCLEOTIDE SEQUENCE [LARGE SCALE GENOMIC DNA]</scope>
    <source>
        <strain evidence="3 4">CA12</strain>
    </source>
</reference>
<feature type="signal peptide" evidence="2">
    <location>
        <begin position="1"/>
        <end position="23"/>
    </location>
</feature>
<dbReference type="RefSeq" id="WP_145359823.1">
    <property type="nucleotide sequence ID" value="NZ_CP036265.1"/>
</dbReference>
<evidence type="ECO:0000256" key="1">
    <source>
        <dbReference type="SAM" id="MobiDB-lite"/>
    </source>
</evidence>
<dbReference type="EMBL" id="CP036265">
    <property type="protein sequence ID" value="QDT16903.1"/>
    <property type="molecule type" value="Genomic_DNA"/>
</dbReference>
<evidence type="ECO:0000313" key="4">
    <source>
        <dbReference type="Proteomes" id="UP000318741"/>
    </source>
</evidence>
<accession>A0A517PBZ1</accession>
<keyword evidence="4" id="KW-1185">Reference proteome</keyword>
<keyword evidence="2" id="KW-0732">Signal</keyword>
<feature type="compositionally biased region" description="Basic and acidic residues" evidence="1">
    <location>
        <begin position="76"/>
        <end position="86"/>
    </location>
</feature>
<dbReference type="KEGG" id="acaf:CA12_30110"/>